<accession>A0A2J6WEC2</accession>
<comment type="cofactor">
    <cofactor evidence="6 7">
        <name>NAD(+)</name>
        <dbReference type="ChEBI" id="CHEBI:57540"/>
    </cofactor>
    <text evidence="6 7">Binds 1 NAD(+) per subunit.</text>
</comment>
<dbReference type="AlphaFoldDB" id="A0A2J6WEC2"/>
<dbReference type="InterPro" id="IPR020082">
    <property type="entry name" value="S-Ado-L-homoCys_hydrolase_CS"/>
</dbReference>
<evidence type="ECO:0000313" key="12">
    <source>
        <dbReference type="Proteomes" id="UP000237040"/>
    </source>
</evidence>
<dbReference type="GO" id="GO:0033353">
    <property type="term" value="P:S-adenosylmethionine cycle"/>
    <property type="evidence" value="ECO:0007669"/>
    <property type="project" value="TreeGrafter"/>
</dbReference>
<protein>
    <recommendedName>
        <fullName evidence="5 7">Adenosylhomocysteinase</fullName>
        <ecNumber evidence="5 7">3.13.2.1</ecNumber>
    </recommendedName>
</protein>
<dbReference type="Pfam" id="PF05221">
    <property type="entry name" value="AdoHcyase"/>
    <property type="match status" value="2"/>
</dbReference>
<feature type="binding site" evidence="6">
    <location>
        <begin position="205"/>
        <end position="210"/>
    </location>
    <ligand>
        <name>NAD(+)</name>
        <dbReference type="ChEBI" id="CHEBI:57540"/>
    </ligand>
</feature>
<dbReference type="PANTHER" id="PTHR23420">
    <property type="entry name" value="ADENOSYLHOMOCYSTEINASE"/>
    <property type="match status" value="1"/>
</dbReference>
<gene>
    <name evidence="11" type="ORF">C0189_03285</name>
</gene>
<evidence type="ECO:0000256" key="4">
    <source>
        <dbReference type="ARBA" id="ARBA00023027"/>
    </source>
</evidence>
<dbReference type="SMART" id="SM00997">
    <property type="entry name" value="AdoHcyase_NAD"/>
    <property type="match status" value="1"/>
</dbReference>
<feature type="binding site" evidence="6">
    <location>
        <position position="329"/>
    </location>
    <ligand>
        <name>NAD(+)</name>
        <dbReference type="ChEBI" id="CHEBI:57540"/>
    </ligand>
</feature>
<dbReference type="PANTHER" id="PTHR23420:SF0">
    <property type="entry name" value="ADENOSYLHOMOCYSTEINASE"/>
    <property type="match status" value="1"/>
</dbReference>
<keyword evidence="9" id="KW-0175">Coiled coil</keyword>
<dbReference type="NCBIfam" id="TIGR00936">
    <property type="entry name" value="ahcY"/>
    <property type="match status" value="1"/>
</dbReference>
<evidence type="ECO:0000256" key="6">
    <source>
        <dbReference type="PIRSR" id="PIRSR001109-2"/>
    </source>
</evidence>
<dbReference type="CDD" id="cd00401">
    <property type="entry name" value="SAHH"/>
    <property type="match status" value="1"/>
</dbReference>
<reference evidence="11 12" key="1">
    <citation type="submission" date="2018-01" db="EMBL/GenBank/DDBJ databases">
        <title>Metagenomic assembled genomes from two thermal pools in the Uzon Caldera, Kamchatka, Russia.</title>
        <authorList>
            <person name="Wilkins L."/>
            <person name="Ettinger C."/>
        </authorList>
    </citation>
    <scope>NUCLEOTIDE SEQUENCE [LARGE SCALE GENOMIC DNA]</scope>
    <source>
        <strain evidence="11">ZAV-07</strain>
    </source>
</reference>
<dbReference type="PIRSF" id="PIRSF001109">
    <property type="entry name" value="Ad_hcy_hydrolase"/>
    <property type="match status" value="1"/>
</dbReference>
<name>A0A2J6WEC2_9BACT</name>
<feature type="binding site" evidence="6">
    <location>
        <position position="226"/>
    </location>
    <ligand>
        <name>NAD(+)</name>
        <dbReference type="ChEBI" id="CHEBI:57540"/>
    </ligand>
</feature>
<dbReference type="GO" id="GO:0004013">
    <property type="term" value="F:adenosylhomocysteinase activity"/>
    <property type="evidence" value="ECO:0007669"/>
    <property type="project" value="UniProtKB-UniRule"/>
</dbReference>
<dbReference type="UniPathway" id="UPA00314">
    <property type="reaction ID" value="UER00076"/>
</dbReference>
<evidence type="ECO:0000256" key="5">
    <source>
        <dbReference type="NCBIfam" id="TIGR00936"/>
    </source>
</evidence>
<feature type="binding site" evidence="6">
    <location>
        <position position="336"/>
    </location>
    <ligand>
        <name>NAD(+)</name>
        <dbReference type="ChEBI" id="CHEBI:57540"/>
    </ligand>
</feature>
<dbReference type="GO" id="GO:0005829">
    <property type="term" value="C:cytosol"/>
    <property type="evidence" value="ECO:0007669"/>
    <property type="project" value="TreeGrafter"/>
</dbReference>
<dbReference type="InterPro" id="IPR036291">
    <property type="entry name" value="NAD(P)-bd_dom_sf"/>
</dbReference>
<dbReference type="Gene3D" id="3.40.50.1480">
    <property type="entry name" value="Adenosylhomocysteinase-like"/>
    <property type="match status" value="1"/>
</dbReference>
<evidence type="ECO:0000259" key="10">
    <source>
        <dbReference type="SMART" id="SM00997"/>
    </source>
</evidence>
<feature type="binding site" evidence="6">
    <location>
        <begin position="140"/>
        <end position="142"/>
    </location>
    <ligand>
        <name>NAD(+)</name>
        <dbReference type="ChEBI" id="CHEBI:57540"/>
    </ligand>
</feature>
<feature type="binding site" evidence="6">
    <location>
        <begin position="282"/>
        <end position="284"/>
    </location>
    <ligand>
        <name>NAD(+)</name>
        <dbReference type="ChEBI" id="CHEBI:57540"/>
    </ligand>
</feature>
<dbReference type="GO" id="GO:0006730">
    <property type="term" value="P:one-carbon metabolic process"/>
    <property type="evidence" value="ECO:0007669"/>
    <property type="project" value="UniProtKB-UniRule"/>
</dbReference>
<proteinExistence type="inferred from homology"/>
<keyword evidence="2 7" id="KW-0554">One-carbon metabolism</keyword>
<dbReference type="NCBIfam" id="NF004005">
    <property type="entry name" value="PRK05476.2-3"/>
    <property type="match status" value="1"/>
</dbReference>
<evidence type="ECO:0000256" key="8">
    <source>
        <dbReference type="RuleBase" id="RU004166"/>
    </source>
</evidence>
<evidence type="ECO:0000256" key="1">
    <source>
        <dbReference type="ARBA" id="ARBA00007122"/>
    </source>
</evidence>
<comment type="pathway">
    <text evidence="7">Amino-acid biosynthesis; L-homocysteine biosynthesis; L-homocysteine from S-adenosyl-L-homocysteine: step 1/1.</text>
</comment>
<dbReference type="SMART" id="SM00996">
    <property type="entry name" value="AdoHcyase"/>
    <property type="match status" value="1"/>
</dbReference>
<dbReference type="PROSITE" id="PS00739">
    <property type="entry name" value="ADOHCYASE_2"/>
    <property type="match status" value="1"/>
</dbReference>
<dbReference type="Pfam" id="PF00670">
    <property type="entry name" value="AdoHcyase_NAD"/>
    <property type="match status" value="1"/>
</dbReference>
<comment type="caution">
    <text evidence="11">The sequence shown here is derived from an EMBL/GenBank/DDBJ whole genome shotgun (WGS) entry which is preliminary data.</text>
</comment>
<evidence type="ECO:0000313" key="11">
    <source>
        <dbReference type="EMBL" id="PMP67353.1"/>
    </source>
</evidence>
<dbReference type="InterPro" id="IPR042172">
    <property type="entry name" value="Adenosylhomocyst_ase-like_sf"/>
</dbReference>
<keyword evidence="4 6" id="KW-0520">NAD</keyword>
<comment type="catalytic activity">
    <reaction evidence="7">
        <text>S-adenosyl-L-homocysteine + H2O = L-homocysteine + adenosine</text>
        <dbReference type="Rhea" id="RHEA:21708"/>
        <dbReference type="ChEBI" id="CHEBI:15377"/>
        <dbReference type="ChEBI" id="CHEBI:16335"/>
        <dbReference type="ChEBI" id="CHEBI:57856"/>
        <dbReference type="ChEBI" id="CHEBI:58199"/>
        <dbReference type="EC" id="3.13.2.1"/>
    </reaction>
</comment>
<dbReference type="EC" id="3.13.2.1" evidence="5 7"/>
<dbReference type="Proteomes" id="UP000237040">
    <property type="component" value="Unassembled WGS sequence"/>
</dbReference>
<sequence>MHEGERKLEWAFTHMKILQKIKDDFEKRKPFKGINIALSIHLEAKTANLAKVLKIGGANIYVSGSNPLTTQDDVAEALRNFGIPVFARRGETESEHLENIMKTLDVKPHIVIDDGGDLVHLLHYKRKDLLKNVIGACEETTTGVIRNKALENAKLLKFPVIAVNNGKCKHLFDNRYGTGQSTWDAIMRTTNLNIAGKNVVVAGYGWVGKGVAMRARGLGAKVIVTEVDPIKAIEAHMDGFEVMEMKNAAKIGDIFVTTTGNINVIDSRHFELLKDGAILTNAGHFNVEIAMDELEKEKVSKREVRQNIEEYTLKNGRHVYVLGEGRLVNLACADGHPIEIMDLSFALQALSAEYLLTHKLENKVYDVPEEIDTKVANIFLDANGIKIDKLTKKQIDYLTKPH</sequence>
<feature type="coiled-coil region" evidence="9">
    <location>
        <begin position="287"/>
        <end position="314"/>
    </location>
</feature>
<evidence type="ECO:0000256" key="7">
    <source>
        <dbReference type="RuleBase" id="RU000548"/>
    </source>
</evidence>
<dbReference type="RefSeq" id="WP_424586649.1">
    <property type="nucleotide sequence ID" value="NZ_JBNATC010000004.1"/>
</dbReference>
<dbReference type="FunFam" id="3.40.50.720:FF:000004">
    <property type="entry name" value="Adenosylhomocysteinase"/>
    <property type="match status" value="1"/>
</dbReference>
<dbReference type="InterPro" id="IPR000043">
    <property type="entry name" value="Adenosylhomocysteinase-like"/>
</dbReference>
<dbReference type="EMBL" id="PNIL01000049">
    <property type="protein sequence ID" value="PMP67353.1"/>
    <property type="molecule type" value="Genomic_DNA"/>
</dbReference>
<dbReference type="Gene3D" id="3.40.50.720">
    <property type="entry name" value="NAD(P)-binding Rossmann-like Domain"/>
    <property type="match status" value="1"/>
</dbReference>
<organism evidence="11 12">
    <name type="scientific">Caldisericum exile</name>
    <dbReference type="NCBI Taxonomy" id="693075"/>
    <lineage>
        <taxon>Bacteria</taxon>
        <taxon>Pseudomonadati</taxon>
        <taxon>Caldisericota/Cryosericota group</taxon>
        <taxon>Caldisericota</taxon>
        <taxon>Caldisericia</taxon>
        <taxon>Caldisericales</taxon>
        <taxon>Caldisericaceae</taxon>
        <taxon>Caldisericum</taxon>
    </lineage>
</organism>
<evidence type="ECO:0000256" key="9">
    <source>
        <dbReference type="SAM" id="Coils"/>
    </source>
</evidence>
<evidence type="ECO:0000256" key="2">
    <source>
        <dbReference type="ARBA" id="ARBA00022563"/>
    </source>
</evidence>
<evidence type="ECO:0000256" key="3">
    <source>
        <dbReference type="ARBA" id="ARBA00022801"/>
    </source>
</evidence>
<feature type="domain" description="S-adenosyl-L-homocysteine hydrolase NAD binding" evidence="10">
    <location>
        <begin position="174"/>
        <end position="335"/>
    </location>
</feature>
<keyword evidence="3 7" id="KW-0378">Hydrolase</keyword>
<dbReference type="SUPFAM" id="SSF51735">
    <property type="entry name" value="NAD(P)-binding Rossmann-fold domains"/>
    <property type="match status" value="1"/>
</dbReference>
<comment type="similarity">
    <text evidence="1 8">Belongs to the adenosylhomocysteinase family.</text>
</comment>
<dbReference type="SUPFAM" id="SSF52283">
    <property type="entry name" value="Formate/glycerate dehydrogenase catalytic domain-like"/>
    <property type="match status" value="1"/>
</dbReference>
<dbReference type="InterPro" id="IPR015878">
    <property type="entry name" value="Ado_hCys_hydrolase_NAD-bd"/>
</dbReference>